<dbReference type="AlphaFoldDB" id="A0A2T7UME2"/>
<dbReference type="InterPro" id="IPR009057">
    <property type="entry name" value="Homeodomain-like_sf"/>
</dbReference>
<dbReference type="Pfam" id="PF00440">
    <property type="entry name" value="TetR_N"/>
    <property type="match status" value="1"/>
</dbReference>
<dbReference type="PRINTS" id="PR00455">
    <property type="entry name" value="HTHTETR"/>
</dbReference>
<dbReference type="SUPFAM" id="SSF46689">
    <property type="entry name" value="Homeodomain-like"/>
    <property type="match status" value="1"/>
</dbReference>
<dbReference type="GO" id="GO:0000976">
    <property type="term" value="F:transcription cis-regulatory region binding"/>
    <property type="evidence" value="ECO:0007669"/>
    <property type="project" value="TreeGrafter"/>
</dbReference>
<evidence type="ECO:0000313" key="6">
    <source>
        <dbReference type="EMBL" id="PVE45836.1"/>
    </source>
</evidence>
<proteinExistence type="predicted"/>
<feature type="domain" description="HTH tetR-type" evidence="5">
    <location>
        <begin position="12"/>
        <end position="72"/>
    </location>
</feature>
<dbReference type="FunFam" id="1.10.10.60:FF:000141">
    <property type="entry name" value="TetR family transcriptional regulator"/>
    <property type="match status" value="1"/>
</dbReference>
<dbReference type="GO" id="GO:0003700">
    <property type="term" value="F:DNA-binding transcription factor activity"/>
    <property type="evidence" value="ECO:0007669"/>
    <property type="project" value="TreeGrafter"/>
</dbReference>
<dbReference type="PANTHER" id="PTHR30055:SF146">
    <property type="entry name" value="HTH-TYPE TRANSCRIPTIONAL DUAL REGULATOR CECR"/>
    <property type="match status" value="1"/>
</dbReference>
<dbReference type="InterPro" id="IPR001647">
    <property type="entry name" value="HTH_TetR"/>
</dbReference>
<name>A0A2T7UME2_9RHOB</name>
<dbReference type="OrthoDB" id="9802802at2"/>
<dbReference type="Proteomes" id="UP000244810">
    <property type="component" value="Unassembled WGS sequence"/>
</dbReference>
<dbReference type="Gene3D" id="1.10.357.10">
    <property type="entry name" value="Tetracycline Repressor, domain 2"/>
    <property type="match status" value="1"/>
</dbReference>
<evidence type="ECO:0000256" key="4">
    <source>
        <dbReference type="PROSITE-ProRule" id="PRU00335"/>
    </source>
</evidence>
<keyword evidence="2 4" id="KW-0238">DNA-binding</keyword>
<keyword evidence="1" id="KW-0805">Transcription regulation</keyword>
<evidence type="ECO:0000313" key="7">
    <source>
        <dbReference type="Proteomes" id="UP000244810"/>
    </source>
</evidence>
<dbReference type="RefSeq" id="WP_107754818.1">
    <property type="nucleotide sequence ID" value="NZ_QBKF01000017.1"/>
</dbReference>
<reference evidence="6 7" key="1">
    <citation type="journal article" date="2011" name="Syst. Appl. Microbiol.">
        <title>Defluviimonas denitrificans gen. nov., sp. nov., and Pararhodobacter aggregans gen. nov., sp. nov., non-phototrophic Rhodobacteraceae from the biofilter of a marine aquaculture.</title>
        <authorList>
            <person name="Foesel B.U."/>
            <person name="Drake H.L."/>
            <person name="Schramm A."/>
        </authorList>
    </citation>
    <scope>NUCLEOTIDE SEQUENCE [LARGE SCALE GENOMIC DNA]</scope>
    <source>
        <strain evidence="6 7">D1-19</strain>
    </source>
</reference>
<evidence type="ECO:0000256" key="1">
    <source>
        <dbReference type="ARBA" id="ARBA00023015"/>
    </source>
</evidence>
<accession>A0A2T7UME2</accession>
<evidence type="ECO:0000256" key="2">
    <source>
        <dbReference type="ARBA" id="ARBA00023125"/>
    </source>
</evidence>
<comment type="caution">
    <text evidence="6">The sequence shown here is derived from an EMBL/GenBank/DDBJ whole genome shotgun (WGS) entry which is preliminary data.</text>
</comment>
<dbReference type="InterPro" id="IPR050109">
    <property type="entry name" value="HTH-type_TetR-like_transc_reg"/>
</dbReference>
<feature type="DNA-binding region" description="H-T-H motif" evidence="4">
    <location>
        <begin position="35"/>
        <end position="54"/>
    </location>
</feature>
<protein>
    <submittedName>
        <fullName evidence="6">TetR/AcrR family transcriptional regulator</fullName>
    </submittedName>
</protein>
<evidence type="ECO:0000259" key="5">
    <source>
        <dbReference type="PROSITE" id="PS50977"/>
    </source>
</evidence>
<keyword evidence="3" id="KW-0804">Transcription</keyword>
<keyword evidence="7" id="KW-1185">Reference proteome</keyword>
<dbReference type="PROSITE" id="PS50977">
    <property type="entry name" value="HTH_TETR_2"/>
    <property type="match status" value="1"/>
</dbReference>
<gene>
    <name evidence="6" type="ORF">DDE23_18625</name>
</gene>
<dbReference type="PANTHER" id="PTHR30055">
    <property type="entry name" value="HTH-TYPE TRANSCRIPTIONAL REGULATOR RUTR"/>
    <property type="match status" value="1"/>
</dbReference>
<sequence>MASQTLPIDEDDPRRAAILAAAVEVFARYGFKRTAMEDIARAAGVSRAALYLHYRNKQDIFRSLVQGYFELTEARMQAALVPGLDPETALRGAFEAKLGPEMMPLIESPHGEELIDANFATAADLVEAAEARLAGMIADWLRAEAGAGRVTLAAFDGEAAALAEAIVAALHGLKHQVRSYAALRVAMARLARLFARGLGV</sequence>
<evidence type="ECO:0000256" key="3">
    <source>
        <dbReference type="ARBA" id="ARBA00023163"/>
    </source>
</evidence>
<dbReference type="EMBL" id="QDDR01000011">
    <property type="protein sequence ID" value="PVE45836.1"/>
    <property type="molecule type" value="Genomic_DNA"/>
</dbReference>
<organism evidence="6 7">
    <name type="scientific">Pararhodobacter aggregans</name>
    <dbReference type="NCBI Taxonomy" id="404875"/>
    <lineage>
        <taxon>Bacteria</taxon>
        <taxon>Pseudomonadati</taxon>
        <taxon>Pseudomonadota</taxon>
        <taxon>Alphaproteobacteria</taxon>
        <taxon>Rhodobacterales</taxon>
        <taxon>Paracoccaceae</taxon>
        <taxon>Pararhodobacter</taxon>
    </lineage>
</organism>